<dbReference type="GO" id="GO:0001727">
    <property type="term" value="F:lipid kinase activity"/>
    <property type="evidence" value="ECO:0007669"/>
    <property type="project" value="TreeGrafter"/>
</dbReference>
<dbReference type="GO" id="GO:0005737">
    <property type="term" value="C:cytoplasm"/>
    <property type="evidence" value="ECO:0007669"/>
    <property type="project" value="TreeGrafter"/>
</dbReference>
<dbReference type="OrthoDB" id="3853857at2759"/>
<evidence type="ECO:0000256" key="2">
    <source>
        <dbReference type="ARBA" id="ARBA00022741"/>
    </source>
</evidence>
<keyword evidence="2" id="KW-0547">Nucleotide-binding</keyword>
<dbReference type="GO" id="GO:0016020">
    <property type="term" value="C:membrane"/>
    <property type="evidence" value="ECO:0007669"/>
    <property type="project" value="TreeGrafter"/>
</dbReference>
<dbReference type="Gene3D" id="2.60.200.40">
    <property type="match status" value="1"/>
</dbReference>
<accession>A0A2L2YTU3</accession>
<dbReference type="PANTHER" id="PTHR12358:SF112">
    <property type="entry name" value="LD11247P-RELATED"/>
    <property type="match status" value="1"/>
</dbReference>
<dbReference type="Pfam" id="PF19279">
    <property type="entry name" value="YegS_C"/>
    <property type="match status" value="1"/>
</dbReference>
<dbReference type="PROSITE" id="PS50146">
    <property type="entry name" value="DAGK"/>
    <property type="match status" value="1"/>
</dbReference>
<dbReference type="InterPro" id="IPR045540">
    <property type="entry name" value="YegS/DAGK_C"/>
</dbReference>
<dbReference type="InterPro" id="IPR050187">
    <property type="entry name" value="Lipid_Phosphate_FormReg"/>
</dbReference>
<evidence type="ECO:0000313" key="7">
    <source>
        <dbReference type="EMBL" id="LAA11506.1"/>
    </source>
</evidence>
<feature type="domain" description="DAGKc" evidence="6">
    <location>
        <begin position="1"/>
        <end position="66"/>
    </location>
</feature>
<dbReference type="EMBL" id="IAAA01050145">
    <property type="protein sequence ID" value="LAA11506.1"/>
    <property type="molecule type" value="mRNA"/>
</dbReference>
<feature type="region of interest" description="Disordered" evidence="5">
    <location>
        <begin position="209"/>
        <end position="242"/>
    </location>
</feature>
<evidence type="ECO:0000256" key="1">
    <source>
        <dbReference type="ARBA" id="ARBA00022679"/>
    </source>
</evidence>
<evidence type="ECO:0000256" key="5">
    <source>
        <dbReference type="SAM" id="MobiDB-lite"/>
    </source>
</evidence>
<dbReference type="GO" id="GO:0046512">
    <property type="term" value="P:sphingosine biosynthetic process"/>
    <property type="evidence" value="ECO:0007669"/>
    <property type="project" value="TreeGrafter"/>
</dbReference>
<dbReference type="GO" id="GO:0005524">
    <property type="term" value="F:ATP binding"/>
    <property type="evidence" value="ECO:0007669"/>
    <property type="project" value="UniProtKB-KW"/>
</dbReference>
<dbReference type="AlphaFoldDB" id="A0A2L2YTU3"/>
<organism evidence="7">
    <name type="scientific">Parasteatoda tepidariorum</name>
    <name type="common">Common house spider</name>
    <name type="synonym">Achaearanea tepidariorum</name>
    <dbReference type="NCBI Taxonomy" id="114398"/>
    <lineage>
        <taxon>Eukaryota</taxon>
        <taxon>Metazoa</taxon>
        <taxon>Ecdysozoa</taxon>
        <taxon>Arthropoda</taxon>
        <taxon>Chelicerata</taxon>
        <taxon>Arachnida</taxon>
        <taxon>Araneae</taxon>
        <taxon>Araneomorphae</taxon>
        <taxon>Entelegynae</taxon>
        <taxon>Araneoidea</taxon>
        <taxon>Theridiidae</taxon>
        <taxon>Parasteatoda</taxon>
    </lineage>
</organism>
<feature type="compositionally biased region" description="Basic and acidic residues" evidence="5">
    <location>
        <begin position="211"/>
        <end position="222"/>
    </location>
</feature>
<dbReference type="InterPro" id="IPR016064">
    <property type="entry name" value="NAD/diacylglycerol_kinase_sf"/>
</dbReference>
<sequence length="371" mass="41651">MARSDWKEVIKIPVGVVPGGSGNGLARAINYAIGEPYDVNIVTPSVLNLLKGRTVPMDIVRVQSPKECFYSFLSVGWGLMADIDIESERLRAIGEARFAVWGVIRAIGLRKYKGRLSYLPVKGFKPRGPNKNLIEPKPKRSKTIDCKQGWTEDTSLNEKEIQPNMFRSKSFGTHEPAVTDTDNRTARLMKFSFSGDKFDSYLSSLSSLQEEDTKNIPHHHCDDEQEEDSGDKEDKVGSNYCPPLEKPVPEDWTVVDDEFVMVYACHQTHLSTDVLFAPDARMDDGIIWLIVIRAGISRAQAMYFLSCLQTGEHVNVPYVDVIPVNAFRLEPHKSEGYLTVDGEVIPCCPIQAEVMPSVARVMSRLFTHVRE</sequence>
<name>A0A2L2YTU3_PARTP</name>
<reference evidence="7" key="1">
    <citation type="journal article" date="2016" name="Mol. Ecol. Resour.">
        <title>Evaluation of the impact of RNA preservation methods of spiders for de novo transcriptome assembly.</title>
        <authorList>
            <person name="Kono N."/>
            <person name="Nakamura H."/>
            <person name="Ito Y."/>
            <person name="Tomita M."/>
            <person name="Arakawa K."/>
        </authorList>
    </citation>
    <scope>NUCLEOTIDE SEQUENCE</scope>
    <source>
        <tissue evidence="7">Whole body</tissue>
    </source>
</reference>
<dbReference type="InterPro" id="IPR001206">
    <property type="entry name" value="Diacylglycerol_kinase_cat_dom"/>
</dbReference>
<dbReference type="PANTHER" id="PTHR12358">
    <property type="entry name" value="SPHINGOSINE KINASE"/>
    <property type="match status" value="1"/>
</dbReference>
<evidence type="ECO:0000256" key="3">
    <source>
        <dbReference type="ARBA" id="ARBA00022777"/>
    </source>
</evidence>
<keyword evidence="4" id="KW-0067">ATP-binding</keyword>
<evidence type="ECO:0000259" key="6">
    <source>
        <dbReference type="PROSITE" id="PS50146"/>
    </source>
</evidence>
<protein>
    <submittedName>
        <fullName evidence="7">Sphingosine kinase 2</fullName>
    </submittedName>
</protein>
<evidence type="ECO:0000256" key="4">
    <source>
        <dbReference type="ARBA" id="ARBA00022840"/>
    </source>
</evidence>
<proteinExistence type="evidence at transcript level"/>
<dbReference type="InterPro" id="IPR017438">
    <property type="entry name" value="ATP-NAD_kinase_N"/>
</dbReference>
<keyword evidence="1" id="KW-0808">Transferase</keyword>
<dbReference type="Gene3D" id="3.40.50.10330">
    <property type="entry name" value="Probable inorganic polyphosphate/atp-NAD kinase, domain 1"/>
    <property type="match status" value="1"/>
</dbReference>
<keyword evidence="3 7" id="KW-0418">Kinase</keyword>
<dbReference type="SUPFAM" id="SSF111331">
    <property type="entry name" value="NAD kinase/diacylglycerol kinase-like"/>
    <property type="match status" value="1"/>
</dbReference>